<dbReference type="SUPFAM" id="SSF53474">
    <property type="entry name" value="alpha/beta-Hydrolases"/>
    <property type="match status" value="1"/>
</dbReference>
<accession>A0A9W4IMV4</accession>
<dbReference type="InterPro" id="IPR019819">
    <property type="entry name" value="Carboxylesterase_B_CS"/>
</dbReference>
<sequence>MVTVLCFLVLAVACAATSSPGPDLPIVDLGYELHQAISFNSTYGLYNFSNIRYAAPPVGDRRWKVPIPPAKNREKVQNGSLGRVCPGALPLWAPLSVSWLDSYANNKPVTVSTNISSYPFTPPPQDGRTTEDCLFLDIIVPKTVFDRTQHKRSNANNLAPVMVWLHGGGTISGEKAEYDASGLIQRSLHGDDGIVFVEINYRLGAFGWLAGDPKSDVTPNLGLHDQRLALKWIEDNIHLFGGDSKRVTVIGESAGGMSIIHHITAYGGRLDHAPFQQAIIQSGGWVPVITKKQQNATLKQFLDLLGVKTTEEARKLPSDKLIAANAFQVYYSPWATFTYGPVVDGNFVPDFPWRLLLKGGFDKAVNVMTGHNSNEGLLFTSPDSRNSDAFLANLLAAAPISLENAKYVTEVLYPPIYDESHGYKDPVQRVALFIAEWALNCNTDDLRRAYNSETYAYQFSIPPGVHAQDVPYTFYEKGSTLTSILFNIPVSNVTVALAMQDWFTSFALHGATYSNLAPEIPVQGPGAQLMDIGQEKFNVIHDPNDNPRCRFWQTVPYIE</sequence>
<evidence type="ECO:0000259" key="4">
    <source>
        <dbReference type="Pfam" id="PF00135"/>
    </source>
</evidence>
<feature type="chain" id="PRO_5041018896" description="Carboxylic ester hydrolase" evidence="3">
    <location>
        <begin position="17"/>
        <end position="559"/>
    </location>
</feature>
<gene>
    <name evidence="5" type="ORF">PSALAMII_LOCUS2095</name>
</gene>
<dbReference type="InterPro" id="IPR050309">
    <property type="entry name" value="Type-B_Carboxylest/Lipase"/>
</dbReference>
<dbReference type="GO" id="GO:0017000">
    <property type="term" value="P:antibiotic biosynthetic process"/>
    <property type="evidence" value="ECO:0007669"/>
    <property type="project" value="UniProtKB-ARBA"/>
</dbReference>
<keyword evidence="2 3" id="KW-0378">Hydrolase</keyword>
<evidence type="ECO:0000256" key="1">
    <source>
        <dbReference type="ARBA" id="ARBA00005964"/>
    </source>
</evidence>
<dbReference type="InterPro" id="IPR019826">
    <property type="entry name" value="Carboxylesterase_B_AS"/>
</dbReference>
<dbReference type="InterPro" id="IPR029058">
    <property type="entry name" value="AB_hydrolase_fold"/>
</dbReference>
<dbReference type="OrthoDB" id="2219495at2759"/>
<dbReference type="PROSITE" id="PS00941">
    <property type="entry name" value="CARBOXYLESTERASE_B_2"/>
    <property type="match status" value="1"/>
</dbReference>
<name>A0A9W4IMV4_9EURO</name>
<reference evidence="5" key="1">
    <citation type="submission" date="2021-07" db="EMBL/GenBank/DDBJ databases">
        <authorList>
            <person name="Branca A.L. A."/>
        </authorList>
    </citation>
    <scope>NUCLEOTIDE SEQUENCE</scope>
</reference>
<evidence type="ECO:0000256" key="2">
    <source>
        <dbReference type="ARBA" id="ARBA00022801"/>
    </source>
</evidence>
<dbReference type="EC" id="3.1.1.-" evidence="3"/>
<dbReference type="InterPro" id="IPR002018">
    <property type="entry name" value="CarbesteraseB"/>
</dbReference>
<evidence type="ECO:0000313" key="6">
    <source>
        <dbReference type="Proteomes" id="UP001152592"/>
    </source>
</evidence>
<dbReference type="Proteomes" id="UP001152592">
    <property type="component" value="Unassembled WGS sequence"/>
</dbReference>
<dbReference type="GO" id="GO:0016787">
    <property type="term" value="F:hydrolase activity"/>
    <property type="evidence" value="ECO:0007669"/>
    <property type="project" value="UniProtKB-KW"/>
</dbReference>
<keyword evidence="3" id="KW-0732">Signal</keyword>
<proteinExistence type="inferred from homology"/>
<feature type="signal peptide" evidence="3">
    <location>
        <begin position="1"/>
        <end position="16"/>
    </location>
</feature>
<evidence type="ECO:0000256" key="3">
    <source>
        <dbReference type="RuleBase" id="RU361235"/>
    </source>
</evidence>
<dbReference type="PROSITE" id="PS00122">
    <property type="entry name" value="CARBOXYLESTERASE_B_1"/>
    <property type="match status" value="1"/>
</dbReference>
<dbReference type="PANTHER" id="PTHR11559">
    <property type="entry name" value="CARBOXYLESTERASE"/>
    <property type="match status" value="1"/>
</dbReference>
<dbReference type="AlphaFoldDB" id="A0A9W4IMV4"/>
<dbReference type="GO" id="GO:0072330">
    <property type="term" value="P:monocarboxylic acid biosynthetic process"/>
    <property type="evidence" value="ECO:0007669"/>
    <property type="project" value="UniProtKB-ARBA"/>
</dbReference>
<dbReference type="Pfam" id="PF00135">
    <property type="entry name" value="COesterase"/>
    <property type="match status" value="1"/>
</dbReference>
<comment type="caution">
    <text evidence="5">The sequence shown here is derived from an EMBL/GenBank/DDBJ whole genome shotgun (WGS) entry which is preliminary data.</text>
</comment>
<evidence type="ECO:0000313" key="5">
    <source>
        <dbReference type="EMBL" id="CAG8312215.1"/>
    </source>
</evidence>
<protein>
    <recommendedName>
        <fullName evidence="3">Carboxylic ester hydrolase</fullName>
        <ecNumber evidence="3">3.1.1.-</ecNumber>
    </recommendedName>
</protein>
<feature type="domain" description="Carboxylesterase type B" evidence="4">
    <location>
        <begin position="42"/>
        <end position="537"/>
    </location>
</feature>
<comment type="similarity">
    <text evidence="1 3">Belongs to the type-B carboxylesterase/lipase family.</text>
</comment>
<dbReference type="Gene3D" id="3.40.50.1820">
    <property type="entry name" value="alpha/beta hydrolase"/>
    <property type="match status" value="1"/>
</dbReference>
<dbReference type="EMBL" id="CAJVPD010000090">
    <property type="protein sequence ID" value="CAG8312215.1"/>
    <property type="molecule type" value="Genomic_DNA"/>
</dbReference>
<organism evidence="5 6">
    <name type="scientific">Penicillium salamii</name>
    <dbReference type="NCBI Taxonomy" id="1612424"/>
    <lineage>
        <taxon>Eukaryota</taxon>
        <taxon>Fungi</taxon>
        <taxon>Dikarya</taxon>
        <taxon>Ascomycota</taxon>
        <taxon>Pezizomycotina</taxon>
        <taxon>Eurotiomycetes</taxon>
        <taxon>Eurotiomycetidae</taxon>
        <taxon>Eurotiales</taxon>
        <taxon>Aspergillaceae</taxon>
        <taxon>Penicillium</taxon>
    </lineage>
</organism>